<feature type="transmembrane region" description="Helical" evidence="6">
    <location>
        <begin position="203"/>
        <end position="225"/>
    </location>
</feature>
<keyword evidence="2" id="KW-0813">Transport</keyword>
<comment type="caution">
    <text evidence="8">The sequence shown here is derived from an EMBL/GenBank/DDBJ whole genome shotgun (WGS) entry which is preliminary data.</text>
</comment>
<dbReference type="Proteomes" id="UP001279681">
    <property type="component" value="Unassembled WGS sequence"/>
</dbReference>
<keyword evidence="3 6" id="KW-0812">Transmembrane</keyword>
<keyword evidence="4 6" id="KW-1133">Transmembrane helix</keyword>
<evidence type="ECO:0000256" key="2">
    <source>
        <dbReference type="ARBA" id="ARBA00022448"/>
    </source>
</evidence>
<dbReference type="EMBL" id="JAVIKH010000016">
    <property type="protein sequence ID" value="MDX8336935.1"/>
    <property type="molecule type" value="Genomic_DNA"/>
</dbReference>
<feature type="transmembrane region" description="Helical" evidence="6">
    <location>
        <begin position="315"/>
        <end position="338"/>
    </location>
</feature>
<feature type="transmembrane region" description="Helical" evidence="6">
    <location>
        <begin position="283"/>
        <end position="303"/>
    </location>
</feature>
<evidence type="ECO:0000256" key="6">
    <source>
        <dbReference type="SAM" id="Phobius"/>
    </source>
</evidence>
<dbReference type="PANTHER" id="PTHR43568:SF1">
    <property type="entry name" value="P PROTEIN"/>
    <property type="match status" value="1"/>
</dbReference>
<dbReference type="Pfam" id="PF03600">
    <property type="entry name" value="CitMHS"/>
    <property type="match status" value="1"/>
</dbReference>
<keyword evidence="5 6" id="KW-0472">Membrane</keyword>
<dbReference type="RefSeq" id="WP_320314290.1">
    <property type="nucleotide sequence ID" value="NZ_JAVIKH010000016.1"/>
</dbReference>
<feature type="domain" description="Citrate transporter-like" evidence="7">
    <location>
        <begin position="22"/>
        <end position="303"/>
    </location>
</feature>
<organism evidence="8 9">
    <name type="scientific">Candidatus Cetobacterium colombiensis</name>
    <dbReference type="NCBI Taxonomy" id="3073100"/>
    <lineage>
        <taxon>Bacteria</taxon>
        <taxon>Fusobacteriati</taxon>
        <taxon>Fusobacteriota</taxon>
        <taxon>Fusobacteriia</taxon>
        <taxon>Fusobacteriales</taxon>
        <taxon>Fusobacteriaceae</taxon>
        <taxon>Cetobacterium</taxon>
    </lineage>
</organism>
<sequence length="372" mass="42532">MKFKNFLCFGLFNKLKSESLFLIATVFAIITSFIIRPKFSYIDTHVLMVLFNLMVVVELYKKENILDFIAINFLKKYNNQKVICAALILLVFFFSMLLTNDVALITFIPLTIIIGKKSNFSTLKIVILETITANLGSALTPMGSPQNIYIYSKYAPTSIDFFKITFGISTVGIIILLIINFFTPKEELLFELETPIFKKNINVVVSTFIFISVLLCIFLKFPIIYVTTFNVVYLIYRKENILQKLDWILLATFISFFIFVGNLSNIELIKNWMINLLSDPKQVYFTGIVLSQIISNVPAAILISEFTNKWQPLLLGVNIGGLGTLIASLASLISYKFYISEFPEEKRKYLTVFSILNFSILILIGSLFIFFI</sequence>
<accession>A0ABU4WCP0</accession>
<evidence type="ECO:0000256" key="4">
    <source>
        <dbReference type="ARBA" id="ARBA00022989"/>
    </source>
</evidence>
<evidence type="ECO:0000313" key="9">
    <source>
        <dbReference type="Proteomes" id="UP001279681"/>
    </source>
</evidence>
<dbReference type="InterPro" id="IPR004680">
    <property type="entry name" value="Cit_transptr-like_dom"/>
</dbReference>
<feature type="transmembrane region" description="Helical" evidence="6">
    <location>
        <begin position="161"/>
        <end position="182"/>
    </location>
</feature>
<feature type="transmembrane region" description="Helical" evidence="6">
    <location>
        <begin position="350"/>
        <end position="371"/>
    </location>
</feature>
<dbReference type="PANTHER" id="PTHR43568">
    <property type="entry name" value="P PROTEIN"/>
    <property type="match status" value="1"/>
</dbReference>
<feature type="transmembrane region" description="Helical" evidence="6">
    <location>
        <begin position="20"/>
        <end position="39"/>
    </location>
</feature>
<proteinExistence type="predicted"/>
<keyword evidence="9" id="KW-1185">Reference proteome</keyword>
<gene>
    <name evidence="8" type="ORF">RFV38_10570</name>
</gene>
<feature type="transmembrane region" description="Helical" evidence="6">
    <location>
        <begin position="245"/>
        <end position="263"/>
    </location>
</feature>
<evidence type="ECO:0000313" key="8">
    <source>
        <dbReference type="EMBL" id="MDX8336935.1"/>
    </source>
</evidence>
<protein>
    <submittedName>
        <fullName evidence="8">SLC13 family permease</fullName>
    </submittedName>
</protein>
<evidence type="ECO:0000259" key="7">
    <source>
        <dbReference type="Pfam" id="PF03600"/>
    </source>
</evidence>
<name>A0ABU4WCP0_9FUSO</name>
<feature type="transmembrane region" description="Helical" evidence="6">
    <location>
        <begin position="82"/>
        <end position="114"/>
    </location>
</feature>
<evidence type="ECO:0000256" key="3">
    <source>
        <dbReference type="ARBA" id="ARBA00022692"/>
    </source>
</evidence>
<comment type="subcellular location">
    <subcellularLocation>
        <location evidence="1">Membrane</location>
        <topology evidence="1">Multi-pass membrane protein</topology>
    </subcellularLocation>
</comment>
<reference evidence="9" key="1">
    <citation type="submission" date="2023-07" db="EMBL/GenBank/DDBJ databases">
        <authorList>
            <person name="Colorado M.A."/>
            <person name="Villamil L.M."/>
            <person name="Melo J.F."/>
            <person name="Rodriguez J.A."/>
            <person name="Ruiz R.Y."/>
        </authorList>
    </citation>
    <scope>NUCLEOTIDE SEQUENCE [LARGE SCALE GENOMIC DNA]</scope>
    <source>
        <strain evidence="9">C33</strain>
    </source>
</reference>
<feature type="transmembrane region" description="Helical" evidence="6">
    <location>
        <begin position="45"/>
        <end position="61"/>
    </location>
</feature>
<evidence type="ECO:0000256" key="1">
    <source>
        <dbReference type="ARBA" id="ARBA00004141"/>
    </source>
</evidence>
<dbReference type="InterPro" id="IPR051475">
    <property type="entry name" value="Diverse_Ion_Transporter"/>
</dbReference>
<evidence type="ECO:0000256" key="5">
    <source>
        <dbReference type="ARBA" id="ARBA00023136"/>
    </source>
</evidence>